<reference evidence="1 2" key="1">
    <citation type="journal article" date="2023" name="Genes (Basel)">
        <title>Chromosome-Level Genome Assembly and Circadian Gene Repertoire of the Patagonia Blennie Eleginops maclovinus-The Closest Ancestral Proxy of Antarctic Cryonotothenioids.</title>
        <authorList>
            <person name="Cheng C.C."/>
            <person name="Rivera-Colon A.G."/>
            <person name="Minhas B.F."/>
            <person name="Wilson L."/>
            <person name="Rayamajhi N."/>
            <person name="Vargas-Chacoff L."/>
            <person name="Catchen J.M."/>
        </authorList>
    </citation>
    <scope>NUCLEOTIDE SEQUENCE [LARGE SCALE GENOMIC DNA]</scope>
    <source>
        <strain evidence="1">JMC-PN-2008</strain>
    </source>
</reference>
<dbReference type="AlphaFoldDB" id="A0AAN7XAF5"/>
<reference evidence="1 2" key="2">
    <citation type="journal article" date="2023" name="Mol. Biol. Evol.">
        <title>Genomics of Secondarily Temperate Adaptation in the Only Non-Antarctic Icefish.</title>
        <authorList>
            <person name="Rivera-Colon A.G."/>
            <person name="Rayamajhi N."/>
            <person name="Minhas B.F."/>
            <person name="Madrigal G."/>
            <person name="Bilyk K.T."/>
            <person name="Yoon V."/>
            <person name="Hune M."/>
            <person name="Gregory S."/>
            <person name="Cheng C.H.C."/>
            <person name="Catchen J.M."/>
        </authorList>
    </citation>
    <scope>NUCLEOTIDE SEQUENCE [LARGE SCALE GENOMIC DNA]</scope>
    <source>
        <strain evidence="1">JMC-PN-2008</strain>
    </source>
</reference>
<protein>
    <submittedName>
        <fullName evidence="1">Uncharacterized protein</fullName>
    </submittedName>
</protein>
<proteinExistence type="predicted"/>
<keyword evidence="2" id="KW-1185">Reference proteome</keyword>
<evidence type="ECO:0000313" key="2">
    <source>
        <dbReference type="Proteomes" id="UP001346869"/>
    </source>
</evidence>
<gene>
    <name evidence="1" type="ORF">PBY51_010381</name>
</gene>
<accession>A0AAN7XAF5</accession>
<evidence type="ECO:0000313" key="1">
    <source>
        <dbReference type="EMBL" id="KAK5857115.1"/>
    </source>
</evidence>
<comment type="caution">
    <text evidence="1">The sequence shown here is derived from an EMBL/GenBank/DDBJ whole genome shotgun (WGS) entry which is preliminary data.</text>
</comment>
<organism evidence="1 2">
    <name type="scientific">Eleginops maclovinus</name>
    <name type="common">Patagonian blennie</name>
    <name type="synonym">Eleginus maclovinus</name>
    <dbReference type="NCBI Taxonomy" id="56733"/>
    <lineage>
        <taxon>Eukaryota</taxon>
        <taxon>Metazoa</taxon>
        <taxon>Chordata</taxon>
        <taxon>Craniata</taxon>
        <taxon>Vertebrata</taxon>
        <taxon>Euteleostomi</taxon>
        <taxon>Actinopterygii</taxon>
        <taxon>Neopterygii</taxon>
        <taxon>Teleostei</taxon>
        <taxon>Neoteleostei</taxon>
        <taxon>Acanthomorphata</taxon>
        <taxon>Eupercaria</taxon>
        <taxon>Perciformes</taxon>
        <taxon>Notothenioidei</taxon>
        <taxon>Eleginopidae</taxon>
        <taxon>Eleginops</taxon>
    </lineage>
</organism>
<dbReference type="EMBL" id="JAUZQC010000016">
    <property type="protein sequence ID" value="KAK5857115.1"/>
    <property type="molecule type" value="Genomic_DNA"/>
</dbReference>
<sequence>MKEIKGNPELQGWREYGRGLLLMLQVLVLQNGSKLQQGAKGGGEKENRCVLGLGTIAWEKVKACCSVGLRERSRWGEREREEDEEKE</sequence>
<name>A0AAN7XAF5_ELEMC</name>
<dbReference type="Proteomes" id="UP001346869">
    <property type="component" value="Unassembled WGS sequence"/>
</dbReference>